<organism evidence="1 2">
    <name type="scientific">Rhizobium leguminosarum</name>
    <dbReference type="NCBI Taxonomy" id="384"/>
    <lineage>
        <taxon>Bacteria</taxon>
        <taxon>Pseudomonadati</taxon>
        <taxon>Pseudomonadota</taxon>
        <taxon>Alphaproteobacteria</taxon>
        <taxon>Hyphomicrobiales</taxon>
        <taxon>Rhizobiaceae</taxon>
        <taxon>Rhizobium/Agrobacterium group</taxon>
        <taxon>Rhizobium</taxon>
    </lineage>
</organism>
<dbReference type="Gene3D" id="1.10.1370.20">
    <property type="entry name" value="Oligoendopeptidase f, C-terminal domain"/>
    <property type="match status" value="1"/>
</dbReference>
<dbReference type="RefSeq" id="WP_129417164.1">
    <property type="nucleotide sequence ID" value="NZ_MZMU01000002.1"/>
</dbReference>
<dbReference type="SUPFAM" id="SSF55486">
    <property type="entry name" value="Metalloproteases ('zincins'), catalytic domain"/>
    <property type="match status" value="1"/>
</dbReference>
<dbReference type="InterPro" id="IPR042088">
    <property type="entry name" value="OligoPept_F_C"/>
</dbReference>
<proteinExistence type="predicted"/>
<evidence type="ECO:0008006" key="3">
    <source>
        <dbReference type="Google" id="ProtNLM"/>
    </source>
</evidence>
<dbReference type="AlphaFoldDB" id="A0A4Q1UCV1"/>
<gene>
    <name evidence="1" type="ORF">B5P46_01610</name>
</gene>
<comment type="caution">
    <text evidence="1">The sequence shown here is derived from an EMBL/GenBank/DDBJ whole genome shotgun (WGS) entry which is preliminary data.</text>
</comment>
<protein>
    <recommendedName>
        <fullName evidence="3">Peptidase M3A/M3B catalytic domain-containing protein</fullName>
    </recommendedName>
</protein>
<reference evidence="1 2" key="1">
    <citation type="submission" date="2017-03" db="EMBL/GenBank/DDBJ databases">
        <authorList>
            <person name="Safronova V.I."/>
            <person name="Sazanova A.L."/>
            <person name="Chirak E.R."/>
        </authorList>
    </citation>
    <scope>NUCLEOTIDE SEQUENCE [LARGE SCALE GENOMIC DNA]</scope>
    <source>
        <strain evidence="1 2">Tri-43</strain>
    </source>
</reference>
<name>A0A4Q1UCV1_RHILE</name>
<dbReference type="EMBL" id="MZMU01000002">
    <property type="protein sequence ID" value="RXT29796.1"/>
    <property type="molecule type" value="Genomic_DNA"/>
</dbReference>
<evidence type="ECO:0000313" key="2">
    <source>
        <dbReference type="Proteomes" id="UP000290767"/>
    </source>
</evidence>
<dbReference type="Proteomes" id="UP000290767">
    <property type="component" value="Unassembled WGS sequence"/>
</dbReference>
<accession>A0A4Q1UCV1</accession>
<sequence>MLAASTKPIASEAVLSASAKKAAPIAELHWDLTNIHPDVTAPSFTAALIRVHAEVRELVGRAAIVAETESGELPAAICTFDRAWCECRDTIQELYVFCDALRICGDDRRVVARARKSTISLAVLNQRAPRPILTRLSEETAQLRDTVLNHLPSVAGRNRFAGWIVEALAPPQFDGTTEDDGQFQRAYTTLLDDLTIEVVNAEGQLVGTLPARLANRTLWSAEPENRQTLAHAIQAAWAPHQELVSAVLHRKARPSLGAHAFADALREDGLSPQTAHAVMEVLGEGRETGQGGLAVQAGLAGKKSLALWDIAAFHPPAGRIALDKAIEDVSRAFETIDPDMRAFFETAVTRGWIDARPSAPGRVTTDLQTAISRRGQPLVFINYDDLPRNAIRLAHECAHAYHFHAVRAMPAERHAIASPLAETVSAIAEQALRDVWAKDGKQDVVAAHRFAWTEAESLATNLIQLPMNAALELSLARAQTAPAPRELQKIAHDLARFWQGGAIRPWDDLAWSCAPILSTARRFHGMPYVIGFLTAQPLLSARDTDANSFPKRFQTLLSDMATASTEDVLGDVLSGPAHAPEQWRAALAHAQHRLERLKAYIAGRGLAG</sequence>
<evidence type="ECO:0000313" key="1">
    <source>
        <dbReference type="EMBL" id="RXT29796.1"/>
    </source>
</evidence>